<dbReference type="PANTHER" id="PTHR37038">
    <property type="entry name" value="TRANSCRIPTIONAL REGULATOR-RELATED"/>
    <property type="match status" value="1"/>
</dbReference>
<evidence type="ECO:0000313" key="3">
    <source>
        <dbReference type="Proteomes" id="UP000563523"/>
    </source>
</evidence>
<accession>A0A850R450</accession>
<evidence type="ECO:0000259" key="1">
    <source>
        <dbReference type="PROSITE" id="PS50943"/>
    </source>
</evidence>
<dbReference type="AlphaFoldDB" id="A0A850R450"/>
<comment type="caution">
    <text evidence="2">The sequence shown here is derived from an EMBL/GenBank/DDBJ whole genome shotgun (WGS) entry which is preliminary data.</text>
</comment>
<protein>
    <recommendedName>
        <fullName evidence="1">HTH cro/C1-type domain-containing protein</fullName>
    </recommendedName>
</protein>
<dbReference type="InterPro" id="IPR001387">
    <property type="entry name" value="Cro/C1-type_HTH"/>
</dbReference>
<feature type="domain" description="HTH cro/C1-type" evidence="1">
    <location>
        <begin position="26"/>
        <end position="79"/>
    </location>
</feature>
<dbReference type="Gene3D" id="1.25.40.400">
    <property type="match status" value="1"/>
</dbReference>
<proteinExistence type="predicted"/>
<dbReference type="InterPro" id="IPR010982">
    <property type="entry name" value="Lambda_DNA-bd_dom_sf"/>
</dbReference>
<dbReference type="PROSITE" id="PS50943">
    <property type="entry name" value="HTH_CROC1"/>
    <property type="match status" value="1"/>
</dbReference>
<sequence>MRITYGDLAGYILEGMVMMTEIGDLLKRERLHRRLKQKDMVAGVMSTSFYSKVENGVSEINAIDLVKILNANDIDKGKFLSEVDVHLDRNHNSFGYLENRLTRDFYENNIPDVKKAVTEIKAIQPETPASRRLLLRSRLYLAMITDNYEMLSKKEKQSIRTMLFDLDTWDYTSVRIFANSLPIYDLGELSFLINALLKSVNNREDVDYRYQQAVADAILNFVTMCCDHQSPELTKLPLEYIQNLPDTPNFLFHKLLGAYCQAAIKRNKQDLKSILTAFRLAGWSADYLKRLDMVVHDLSK</sequence>
<dbReference type="Pfam" id="PF21259">
    <property type="entry name" value="Rgg_C"/>
    <property type="match status" value="1"/>
</dbReference>
<name>A0A850R450_9LACO</name>
<dbReference type="InterPro" id="IPR053163">
    <property type="entry name" value="HTH-type_regulator_Rgg"/>
</dbReference>
<dbReference type="InterPro" id="IPR010057">
    <property type="entry name" value="Transcription_activator_Rgg_C"/>
</dbReference>
<reference evidence="2 3" key="1">
    <citation type="submission" date="2020-06" db="EMBL/GenBank/DDBJ databases">
        <authorList>
            <person name="Kang J."/>
        </authorList>
    </citation>
    <scope>NUCLEOTIDE SEQUENCE [LARGE SCALE GENOMIC DNA]</scope>
    <source>
        <strain evidence="2 3">DCY120</strain>
    </source>
</reference>
<evidence type="ECO:0000313" key="2">
    <source>
        <dbReference type="EMBL" id="NVY97140.1"/>
    </source>
</evidence>
<dbReference type="Gene3D" id="1.10.260.40">
    <property type="entry name" value="lambda repressor-like DNA-binding domains"/>
    <property type="match status" value="1"/>
</dbReference>
<dbReference type="GO" id="GO:0003677">
    <property type="term" value="F:DNA binding"/>
    <property type="evidence" value="ECO:0007669"/>
    <property type="project" value="InterPro"/>
</dbReference>
<keyword evidence="3" id="KW-1185">Reference proteome</keyword>
<dbReference type="EMBL" id="JABZEC010000010">
    <property type="protein sequence ID" value="NVY97140.1"/>
    <property type="molecule type" value="Genomic_DNA"/>
</dbReference>
<dbReference type="Proteomes" id="UP000563523">
    <property type="component" value="Unassembled WGS sequence"/>
</dbReference>
<dbReference type="CDD" id="cd00093">
    <property type="entry name" value="HTH_XRE"/>
    <property type="match status" value="1"/>
</dbReference>
<gene>
    <name evidence="2" type="ORF">HU830_08400</name>
</gene>
<organism evidence="2 3">
    <name type="scientific">Bombilactobacillus apium</name>
    <dbReference type="NCBI Taxonomy" id="2675299"/>
    <lineage>
        <taxon>Bacteria</taxon>
        <taxon>Bacillati</taxon>
        <taxon>Bacillota</taxon>
        <taxon>Bacilli</taxon>
        <taxon>Lactobacillales</taxon>
        <taxon>Lactobacillaceae</taxon>
        <taxon>Bombilactobacillus</taxon>
    </lineage>
</organism>
<dbReference type="RefSeq" id="WP_176943306.1">
    <property type="nucleotide sequence ID" value="NZ_JABZEC010000010.1"/>
</dbReference>
<dbReference type="SUPFAM" id="SSF47413">
    <property type="entry name" value="lambda repressor-like DNA-binding domains"/>
    <property type="match status" value="1"/>
</dbReference>
<dbReference type="NCBIfam" id="TIGR01716">
    <property type="entry name" value="RGG_Cterm"/>
    <property type="match status" value="1"/>
</dbReference>